<name>A0A010RL50_9PEZI</name>
<sequence>MDLKSRISSPLEAGTSILDVQHLPPHLNEALEYASKRLARKALHVTLVVARREYQLPTLLPSSASSSACSSVLSSPTMSPVPGSASSTSSVSSSSSRFNFSTKSPVSSFKKLVRTNTGSSVSSVSSVSSAGSNAPESFVFTPSFLMDTNGPRLRWPLSPGIPLSPPPMTPSTASSTITDASGPMSPNPFGIRLIHADLLTDKQERTLRQTIDRAERKFRIGTEWLPPVVDGSACGLTSSLIRRSIVQNEVLFASEGLTLVSLDRLYTFKAALSSYSRTNAPLRLEDAVDELRRLVLSRAGNKVAKADILRSYDWLSVTDVALADVDKMYRRAYGGPDRVGAIEGVGAAAQVARTVRELEREVDETLAGTVAATDDFIRIAKPPSPPKGPVLKLQTNFDVRNMVAAPMEVAEEDEDEDLTARPERQPPVSIWSPVSIAEVLHEDRRSQSGPMTPNGYDDISPITRGEWGFLMGPAGVGGGRTAPVMTC</sequence>
<comment type="caution">
    <text evidence="3">The sequence shown here is derived from an EMBL/GenBank/DDBJ whole genome shotgun (WGS) entry which is preliminary data.</text>
</comment>
<dbReference type="OrthoDB" id="5350192at2759"/>
<organism evidence="3 4">
    <name type="scientific">Colletotrichum fioriniae PJ7</name>
    <dbReference type="NCBI Taxonomy" id="1445577"/>
    <lineage>
        <taxon>Eukaryota</taxon>
        <taxon>Fungi</taxon>
        <taxon>Dikarya</taxon>
        <taxon>Ascomycota</taxon>
        <taxon>Pezizomycotina</taxon>
        <taxon>Sordariomycetes</taxon>
        <taxon>Hypocreomycetidae</taxon>
        <taxon>Glomerellales</taxon>
        <taxon>Glomerellaceae</taxon>
        <taxon>Colletotrichum</taxon>
        <taxon>Colletotrichum acutatum species complex</taxon>
    </lineage>
</organism>
<dbReference type="EMBL" id="JARH01000616">
    <property type="protein sequence ID" value="EXF78664.1"/>
    <property type="molecule type" value="Genomic_DNA"/>
</dbReference>
<dbReference type="eggNOG" id="ENOG502S6GP">
    <property type="taxonomic scope" value="Eukaryota"/>
</dbReference>
<gene>
    <name evidence="3" type="ORF">CFIO01_03321</name>
</gene>
<evidence type="ECO:0000256" key="1">
    <source>
        <dbReference type="SAM" id="MobiDB-lite"/>
    </source>
</evidence>
<dbReference type="Proteomes" id="UP000020467">
    <property type="component" value="Unassembled WGS sequence"/>
</dbReference>
<dbReference type="STRING" id="1445577.A0A010RL50"/>
<dbReference type="KEGG" id="cfj:CFIO01_03321"/>
<reference evidence="3 4" key="1">
    <citation type="submission" date="2014-02" db="EMBL/GenBank/DDBJ databases">
        <title>The genome sequence of Colletotrichum fioriniae PJ7.</title>
        <authorList>
            <person name="Baroncelli R."/>
            <person name="Thon M.R."/>
        </authorList>
    </citation>
    <scope>NUCLEOTIDE SEQUENCE [LARGE SCALE GENOMIC DNA]</scope>
    <source>
        <strain evidence="3 4">PJ7</strain>
    </source>
</reference>
<proteinExistence type="predicted"/>
<dbReference type="Pfam" id="PF24483">
    <property type="entry name" value="DUF7582"/>
    <property type="match status" value="1"/>
</dbReference>
<keyword evidence="4" id="KW-1185">Reference proteome</keyword>
<dbReference type="AlphaFoldDB" id="A0A010RL50"/>
<evidence type="ECO:0000313" key="4">
    <source>
        <dbReference type="Proteomes" id="UP000020467"/>
    </source>
</evidence>
<evidence type="ECO:0000313" key="3">
    <source>
        <dbReference type="EMBL" id="EXF78664.1"/>
    </source>
</evidence>
<evidence type="ECO:0000259" key="2">
    <source>
        <dbReference type="Pfam" id="PF24483"/>
    </source>
</evidence>
<dbReference type="HOGENOM" id="CLU_025449_1_0_1"/>
<dbReference type="InterPro" id="IPR056004">
    <property type="entry name" value="DUF7582"/>
</dbReference>
<protein>
    <recommendedName>
        <fullName evidence="2">DUF7582 domain-containing protein</fullName>
    </recommendedName>
</protein>
<feature type="region of interest" description="Disordered" evidence="1">
    <location>
        <begin position="71"/>
        <end position="103"/>
    </location>
</feature>
<feature type="domain" description="DUF7582" evidence="2">
    <location>
        <begin position="189"/>
        <end position="334"/>
    </location>
</feature>
<accession>A0A010RL50</accession>